<evidence type="ECO:0000313" key="3">
    <source>
        <dbReference type="Proteomes" id="UP001620645"/>
    </source>
</evidence>
<organism evidence="2 3">
    <name type="scientific">Heterodera schachtii</name>
    <name type="common">Sugarbeet cyst nematode worm</name>
    <name type="synonym">Tylenchus schachtii</name>
    <dbReference type="NCBI Taxonomy" id="97005"/>
    <lineage>
        <taxon>Eukaryota</taxon>
        <taxon>Metazoa</taxon>
        <taxon>Ecdysozoa</taxon>
        <taxon>Nematoda</taxon>
        <taxon>Chromadorea</taxon>
        <taxon>Rhabditida</taxon>
        <taxon>Tylenchina</taxon>
        <taxon>Tylenchomorpha</taxon>
        <taxon>Tylenchoidea</taxon>
        <taxon>Heteroderidae</taxon>
        <taxon>Heteroderinae</taxon>
        <taxon>Heterodera</taxon>
    </lineage>
</organism>
<feature type="region of interest" description="Disordered" evidence="1">
    <location>
        <begin position="140"/>
        <end position="162"/>
    </location>
</feature>
<name>A0ABD2HW67_HETSC</name>
<keyword evidence="3" id="KW-1185">Reference proteome</keyword>
<feature type="region of interest" description="Disordered" evidence="1">
    <location>
        <begin position="1"/>
        <end position="92"/>
    </location>
</feature>
<protein>
    <submittedName>
        <fullName evidence="2">Uncharacterized protein</fullName>
    </submittedName>
</protein>
<reference evidence="2 3" key="1">
    <citation type="submission" date="2024-10" db="EMBL/GenBank/DDBJ databases">
        <authorList>
            <person name="Kim D."/>
        </authorList>
    </citation>
    <scope>NUCLEOTIDE SEQUENCE [LARGE SCALE GENOMIC DNA]</scope>
    <source>
        <strain evidence="2">Taebaek</strain>
    </source>
</reference>
<proteinExistence type="predicted"/>
<comment type="caution">
    <text evidence="2">The sequence shown here is derived from an EMBL/GenBank/DDBJ whole genome shotgun (WGS) entry which is preliminary data.</text>
</comment>
<evidence type="ECO:0000256" key="1">
    <source>
        <dbReference type="SAM" id="MobiDB-lite"/>
    </source>
</evidence>
<gene>
    <name evidence="2" type="ORF">niasHS_015971</name>
</gene>
<evidence type="ECO:0000313" key="2">
    <source>
        <dbReference type="EMBL" id="KAL3069737.1"/>
    </source>
</evidence>
<feature type="compositionally biased region" description="Basic and acidic residues" evidence="1">
    <location>
        <begin position="79"/>
        <end position="89"/>
    </location>
</feature>
<dbReference type="Proteomes" id="UP001620645">
    <property type="component" value="Unassembled WGS sequence"/>
</dbReference>
<feature type="compositionally biased region" description="Polar residues" evidence="1">
    <location>
        <begin position="146"/>
        <end position="162"/>
    </location>
</feature>
<accession>A0ABD2HW67</accession>
<dbReference type="AlphaFoldDB" id="A0ABD2HW67"/>
<dbReference type="EMBL" id="JBICCN010000427">
    <property type="protein sequence ID" value="KAL3069737.1"/>
    <property type="molecule type" value="Genomic_DNA"/>
</dbReference>
<sequence>MSQQNQLPQNVPLFRPPPPFPPGVVSSHFSFGAANSNICDGQPQRPSHILGEYHRHQQHFGNDQQSQNEENAEEEDEPEQKHQQKDSQKMHSAAAFNQLMCCPAAAAMSFLPAALQSSATIASGNACTAFDPIMSTFGGLHHPHRSQQSVVPSSAQFSDSPI</sequence>